<evidence type="ECO:0000259" key="1">
    <source>
        <dbReference type="Pfam" id="PF02342"/>
    </source>
</evidence>
<dbReference type="Proteomes" id="UP000317316">
    <property type="component" value="Unassembled WGS sequence"/>
</dbReference>
<dbReference type="AlphaFoldDB" id="A0A544T1I7"/>
<dbReference type="OrthoDB" id="179721at2"/>
<proteinExistence type="predicted"/>
<dbReference type="CDD" id="cd06974">
    <property type="entry name" value="TerD_like"/>
    <property type="match status" value="2"/>
</dbReference>
<dbReference type="Gene3D" id="2.60.60.30">
    <property type="entry name" value="sav2460 like domains"/>
    <property type="match status" value="1"/>
</dbReference>
<dbReference type="Pfam" id="PF02342">
    <property type="entry name" value="TerD"/>
    <property type="match status" value="1"/>
</dbReference>
<reference evidence="2 3" key="1">
    <citation type="submission" date="2019-05" db="EMBL/GenBank/DDBJ databases">
        <title>Psychrobacillus vulpis sp. nov., a new species isolated from feces of a red fox that inhabits in The Tablas de Daimiel Natural Park, Albacete, Spain.</title>
        <authorList>
            <person name="Rodriguez M."/>
            <person name="Reina J.C."/>
            <person name="Bejar V."/>
            <person name="Llamas I."/>
        </authorList>
    </citation>
    <scope>NUCLEOTIDE SEQUENCE [LARGE SCALE GENOMIC DNA]</scope>
    <source>
        <strain evidence="2 3">NEAU-3TGS17</strain>
    </source>
</reference>
<dbReference type="InterPro" id="IPR051324">
    <property type="entry name" value="Stress/Tellurium_Resist"/>
</dbReference>
<dbReference type="PANTHER" id="PTHR32097">
    <property type="entry name" value="CAMP-BINDING PROTEIN 1-RELATED"/>
    <property type="match status" value="1"/>
</dbReference>
<evidence type="ECO:0000313" key="2">
    <source>
        <dbReference type="EMBL" id="TQR11301.1"/>
    </source>
</evidence>
<protein>
    <submittedName>
        <fullName evidence="2">Tellurium resistance protein</fullName>
    </submittedName>
</protein>
<dbReference type="RefSeq" id="WP_142539747.1">
    <property type="nucleotide sequence ID" value="NZ_BMIE01000007.1"/>
</dbReference>
<feature type="domain" description="TerD" evidence="1">
    <location>
        <begin position="1"/>
        <end position="172"/>
    </location>
</feature>
<comment type="caution">
    <text evidence="2">The sequence shown here is derived from an EMBL/GenBank/DDBJ whole genome shotgun (WGS) entry which is preliminary data.</text>
</comment>
<dbReference type="InterPro" id="IPR003325">
    <property type="entry name" value="TerD"/>
</dbReference>
<gene>
    <name evidence="2" type="ORF">FG382_15225</name>
</gene>
<evidence type="ECO:0000313" key="3">
    <source>
        <dbReference type="Proteomes" id="UP000317316"/>
    </source>
</evidence>
<accession>A0A544T1I7</accession>
<dbReference type="EMBL" id="VDGH01000009">
    <property type="protein sequence ID" value="TQR11301.1"/>
    <property type="molecule type" value="Genomic_DNA"/>
</dbReference>
<name>A0A544T1I7_9BACI</name>
<sequence length="386" mass="43272">MQIQRGQKVKLENVTQLECFVRWSTPKKQLELDISSFLLQAGNRCEKDEHFIFYGQPSSPDKSVSYAKQTALDGSIFVQLNAVPETVEKIAISLSIHEGDTQNLRFQEVDKLELLLRDAVTGATLYTYSFGDDLRQETAIVVGELYRHQGQWKFSVIGSGFNGGLEALCLNYGLEIEQGASDIQSDPIPPVEAPIEEKPKPNLQKMNINLKKKESVSIAKSNKIVATLEWAKAKKDLDLYCFYVLKNGKRGKVYYRSMGNATSEPYITLDGDSRAAGKETIVIHDPSKLKYVLFASYSAVSNGFGSFKSMKAQAVVDNQMGQRITSPLYEKNHFAYWVAIAHIDFTDANNISVSHVERYSKSGSERSPELFADGLFEMDRGVIEFK</sequence>
<organism evidence="2 3">
    <name type="scientific">Psychrobacillus lasiicapitis</name>
    <dbReference type="NCBI Taxonomy" id="1636719"/>
    <lineage>
        <taxon>Bacteria</taxon>
        <taxon>Bacillati</taxon>
        <taxon>Bacillota</taxon>
        <taxon>Bacilli</taxon>
        <taxon>Bacillales</taxon>
        <taxon>Bacillaceae</taxon>
        <taxon>Psychrobacillus</taxon>
    </lineage>
</organism>
<dbReference type="PANTHER" id="PTHR32097:SF17">
    <property type="entry name" value="CAMP-BINDING PROTEIN 1-RELATED"/>
    <property type="match status" value="1"/>
</dbReference>
<keyword evidence="3" id="KW-1185">Reference proteome</keyword>